<evidence type="ECO:0000313" key="2">
    <source>
        <dbReference type="Proteomes" id="UP001230504"/>
    </source>
</evidence>
<evidence type="ECO:0000313" key="1">
    <source>
        <dbReference type="EMBL" id="KAK1566278.1"/>
    </source>
</evidence>
<dbReference type="AlphaFoldDB" id="A0AAD8PK69"/>
<accession>A0AAD8PK69</accession>
<reference evidence="1" key="1">
    <citation type="submission" date="2021-06" db="EMBL/GenBank/DDBJ databases">
        <title>Comparative genomics, transcriptomics and evolutionary studies reveal genomic signatures of adaptation to plant cell wall in hemibiotrophic fungi.</title>
        <authorList>
            <consortium name="DOE Joint Genome Institute"/>
            <person name="Baroncelli R."/>
            <person name="Diaz J.F."/>
            <person name="Benocci T."/>
            <person name="Peng M."/>
            <person name="Battaglia E."/>
            <person name="Haridas S."/>
            <person name="Andreopoulos W."/>
            <person name="Labutti K."/>
            <person name="Pangilinan J."/>
            <person name="Floch G.L."/>
            <person name="Makela M.R."/>
            <person name="Henrissat B."/>
            <person name="Grigoriev I.V."/>
            <person name="Crouch J.A."/>
            <person name="De Vries R.P."/>
            <person name="Sukno S.A."/>
            <person name="Thon M.R."/>
        </authorList>
    </citation>
    <scope>NUCLEOTIDE SEQUENCE</scope>
    <source>
        <strain evidence="1">CBS 125086</strain>
    </source>
</reference>
<keyword evidence="2" id="KW-1185">Reference proteome</keyword>
<organism evidence="1 2">
    <name type="scientific">Colletotrichum navitas</name>
    <dbReference type="NCBI Taxonomy" id="681940"/>
    <lineage>
        <taxon>Eukaryota</taxon>
        <taxon>Fungi</taxon>
        <taxon>Dikarya</taxon>
        <taxon>Ascomycota</taxon>
        <taxon>Pezizomycotina</taxon>
        <taxon>Sordariomycetes</taxon>
        <taxon>Hypocreomycetidae</taxon>
        <taxon>Glomerellales</taxon>
        <taxon>Glomerellaceae</taxon>
        <taxon>Colletotrichum</taxon>
        <taxon>Colletotrichum graminicola species complex</taxon>
    </lineage>
</organism>
<sequence length="127" mass="14558">MPNSTAHPWRFSSTSATGVLVVRPGSDVVAHVLVLQQLEAQRVQAAQPRSARGSSVLRHRTICELETLRKSGSWVYEHGKQIKMYRLHFQITSNLTSCNYHWTIREMVNSRFTYLQEILSVVWTICS</sequence>
<dbReference type="RefSeq" id="XP_060407464.1">
    <property type="nucleotide sequence ID" value="XM_060562851.1"/>
</dbReference>
<dbReference type="Proteomes" id="UP001230504">
    <property type="component" value="Unassembled WGS sequence"/>
</dbReference>
<dbReference type="GeneID" id="85447091"/>
<proteinExistence type="predicted"/>
<comment type="caution">
    <text evidence="1">The sequence shown here is derived from an EMBL/GenBank/DDBJ whole genome shotgun (WGS) entry which is preliminary data.</text>
</comment>
<name>A0AAD8PK69_9PEZI</name>
<dbReference type="EMBL" id="JAHLJV010000149">
    <property type="protein sequence ID" value="KAK1566278.1"/>
    <property type="molecule type" value="Genomic_DNA"/>
</dbReference>
<gene>
    <name evidence="1" type="ORF">LY79DRAFT_663806</name>
</gene>
<protein>
    <submittedName>
        <fullName evidence="1">Uncharacterized protein</fullName>
    </submittedName>
</protein>